<sequence length="244" mass="27985">MHLKEVIFHSRQYPTSDFYPFNLPLFRNTERLVFDAPVTLLAGENGTGKSTLLEGLAAACHIHIWRGSAICRPDPNPYEDQLYKYLSVAWTNGRVPGSFFGSKIFQHFAELLDEWAAADKGQLDYFGGKSLTAQSHGQSLMSFFRSRYRIKGLYLLDEPETALSPHSQIELLNMVRDMSLAGHAQFIMATHSPILLACPEAIIYSFDNMPIRKIEYEQTDHYRLYKNFMLDRSKYLKTGKEEIC</sequence>
<name>A0A0W8FKR8_9ZZZZ</name>
<comment type="caution">
    <text evidence="8">The sequence shown here is derived from an EMBL/GenBank/DDBJ whole genome shotgun (WGS) entry which is preliminary data.</text>
</comment>
<evidence type="ECO:0000256" key="5">
    <source>
        <dbReference type="ARBA" id="ARBA00023065"/>
    </source>
</evidence>
<dbReference type="Gene3D" id="3.40.50.300">
    <property type="entry name" value="P-loop containing nucleotide triphosphate hydrolases"/>
    <property type="match status" value="2"/>
</dbReference>
<evidence type="ECO:0000256" key="1">
    <source>
        <dbReference type="ARBA" id="ARBA00004202"/>
    </source>
</evidence>
<dbReference type="PANTHER" id="PTHR42771:SF2">
    <property type="entry name" value="IRON(3+)-HYDROXAMATE IMPORT ATP-BINDING PROTEIN FHUC"/>
    <property type="match status" value="1"/>
</dbReference>
<gene>
    <name evidence="8" type="ORF">ASZ90_008732</name>
</gene>
<evidence type="ECO:0000259" key="7">
    <source>
        <dbReference type="SMART" id="SM00382"/>
    </source>
</evidence>
<reference evidence="8" key="1">
    <citation type="journal article" date="2015" name="Proc. Natl. Acad. Sci. U.S.A.">
        <title>Networks of energetic and metabolic interactions define dynamics in microbial communities.</title>
        <authorList>
            <person name="Embree M."/>
            <person name="Liu J.K."/>
            <person name="Al-Bassam M.M."/>
            <person name="Zengler K."/>
        </authorList>
    </citation>
    <scope>NUCLEOTIDE SEQUENCE</scope>
</reference>
<keyword evidence="2" id="KW-0813">Transport</keyword>
<dbReference type="Pfam" id="PF13476">
    <property type="entry name" value="AAA_23"/>
    <property type="match status" value="1"/>
</dbReference>
<feature type="domain" description="AAA+ ATPase" evidence="7">
    <location>
        <begin position="35"/>
        <end position="215"/>
    </location>
</feature>
<dbReference type="GO" id="GO:0006811">
    <property type="term" value="P:monoatomic ion transport"/>
    <property type="evidence" value="ECO:0007669"/>
    <property type="project" value="UniProtKB-KW"/>
</dbReference>
<dbReference type="SUPFAM" id="SSF52540">
    <property type="entry name" value="P-loop containing nucleoside triphosphate hydrolases"/>
    <property type="match status" value="1"/>
</dbReference>
<dbReference type="InterPro" id="IPR051535">
    <property type="entry name" value="Siderophore_ABC-ATPase"/>
</dbReference>
<comment type="subcellular location">
    <subcellularLocation>
        <location evidence="1">Cell membrane</location>
        <topology evidence="1">Peripheral membrane protein</topology>
    </subcellularLocation>
</comment>
<dbReference type="InterPro" id="IPR003959">
    <property type="entry name" value="ATPase_AAA_core"/>
</dbReference>
<dbReference type="GO" id="GO:0005886">
    <property type="term" value="C:plasma membrane"/>
    <property type="evidence" value="ECO:0007669"/>
    <property type="project" value="UniProtKB-SubCell"/>
</dbReference>
<dbReference type="AlphaFoldDB" id="A0A0W8FKR8"/>
<dbReference type="InterPro" id="IPR027417">
    <property type="entry name" value="P-loop_NTPase"/>
</dbReference>
<protein>
    <submittedName>
        <fullName evidence="8">Abc transporter, atp-binding protein</fullName>
    </submittedName>
</protein>
<dbReference type="InterPro" id="IPR038729">
    <property type="entry name" value="Rad50/SbcC_AAA"/>
</dbReference>
<keyword evidence="4" id="KW-0408">Iron</keyword>
<dbReference type="PANTHER" id="PTHR42771">
    <property type="entry name" value="IRON(3+)-HYDROXAMATE IMPORT ATP-BINDING PROTEIN FHUC"/>
    <property type="match status" value="1"/>
</dbReference>
<keyword evidence="8" id="KW-0547">Nucleotide-binding</keyword>
<dbReference type="Pfam" id="PF13304">
    <property type="entry name" value="AAA_21"/>
    <property type="match status" value="1"/>
</dbReference>
<evidence type="ECO:0000256" key="4">
    <source>
        <dbReference type="ARBA" id="ARBA00023004"/>
    </source>
</evidence>
<dbReference type="GO" id="GO:0006302">
    <property type="term" value="P:double-strand break repair"/>
    <property type="evidence" value="ECO:0007669"/>
    <property type="project" value="InterPro"/>
</dbReference>
<evidence type="ECO:0000256" key="6">
    <source>
        <dbReference type="ARBA" id="ARBA00023136"/>
    </source>
</evidence>
<keyword evidence="8" id="KW-0067">ATP-binding</keyword>
<evidence type="ECO:0000256" key="2">
    <source>
        <dbReference type="ARBA" id="ARBA00022448"/>
    </source>
</evidence>
<dbReference type="CDD" id="cd00267">
    <property type="entry name" value="ABC_ATPase"/>
    <property type="match status" value="1"/>
</dbReference>
<organism evidence="8">
    <name type="scientific">hydrocarbon metagenome</name>
    <dbReference type="NCBI Taxonomy" id="938273"/>
    <lineage>
        <taxon>unclassified sequences</taxon>
        <taxon>metagenomes</taxon>
        <taxon>ecological metagenomes</taxon>
    </lineage>
</organism>
<proteinExistence type="predicted"/>
<evidence type="ECO:0000256" key="3">
    <source>
        <dbReference type="ARBA" id="ARBA00022475"/>
    </source>
</evidence>
<dbReference type="GO" id="GO:0005524">
    <property type="term" value="F:ATP binding"/>
    <property type="evidence" value="ECO:0007669"/>
    <property type="project" value="UniProtKB-KW"/>
</dbReference>
<accession>A0A0W8FKR8</accession>
<keyword evidence="3" id="KW-1003">Cell membrane</keyword>
<dbReference type="GO" id="GO:0016887">
    <property type="term" value="F:ATP hydrolysis activity"/>
    <property type="evidence" value="ECO:0007669"/>
    <property type="project" value="InterPro"/>
</dbReference>
<keyword evidence="6" id="KW-0472">Membrane</keyword>
<keyword evidence="5" id="KW-0406">Ion transport</keyword>
<evidence type="ECO:0000313" key="8">
    <source>
        <dbReference type="EMBL" id="KUG21512.1"/>
    </source>
</evidence>
<dbReference type="SMART" id="SM00382">
    <property type="entry name" value="AAA"/>
    <property type="match status" value="1"/>
</dbReference>
<dbReference type="InterPro" id="IPR003593">
    <property type="entry name" value="AAA+_ATPase"/>
</dbReference>
<dbReference type="EMBL" id="LNQE01001056">
    <property type="protein sequence ID" value="KUG21512.1"/>
    <property type="molecule type" value="Genomic_DNA"/>
</dbReference>